<feature type="compositionally biased region" description="Low complexity" evidence="3">
    <location>
        <begin position="333"/>
        <end position="342"/>
    </location>
</feature>
<feature type="region of interest" description="Disordered" evidence="3">
    <location>
        <begin position="221"/>
        <end position="272"/>
    </location>
</feature>
<dbReference type="EMBL" id="CAJNYD010000019">
    <property type="protein sequence ID" value="CAF3179472.1"/>
    <property type="molecule type" value="Genomic_DNA"/>
</dbReference>
<dbReference type="PANTHER" id="PTHR22957:SF502">
    <property type="entry name" value="SMALL G PROTEIN SIGNALING MODULATOR 2-RELATED"/>
    <property type="match status" value="1"/>
</dbReference>
<dbReference type="CDD" id="cd15784">
    <property type="entry name" value="PH_RUTBC"/>
    <property type="match status" value="1"/>
</dbReference>
<dbReference type="InterPro" id="IPR000195">
    <property type="entry name" value="Rab-GAP-TBC_dom"/>
</dbReference>
<feature type="compositionally biased region" description="Polar residues" evidence="3">
    <location>
        <begin position="343"/>
        <end position="356"/>
    </location>
</feature>
<dbReference type="InterPro" id="IPR021935">
    <property type="entry name" value="SGSM1/2_RBD"/>
</dbReference>
<dbReference type="PANTHER" id="PTHR22957">
    <property type="entry name" value="TBC1 DOMAIN FAMILY MEMBER GTPASE-ACTIVATING PROTEIN"/>
    <property type="match status" value="1"/>
</dbReference>
<dbReference type="Proteomes" id="UP000663848">
    <property type="component" value="Unassembled WGS sequence"/>
</dbReference>
<feature type="compositionally biased region" description="Polar residues" evidence="3">
    <location>
        <begin position="453"/>
        <end position="468"/>
    </location>
</feature>
<dbReference type="EMBL" id="CAJOBR010000134">
    <property type="protein sequence ID" value="CAF4469769.1"/>
    <property type="molecule type" value="Genomic_DNA"/>
</dbReference>
<evidence type="ECO:0000256" key="1">
    <source>
        <dbReference type="ARBA" id="ARBA00022468"/>
    </source>
</evidence>
<dbReference type="InterPro" id="IPR037745">
    <property type="entry name" value="SGSM1/2"/>
</dbReference>
<evidence type="ECO:0000256" key="2">
    <source>
        <dbReference type="ARBA" id="ARBA00034124"/>
    </source>
</evidence>
<dbReference type="Gene3D" id="1.10.8.270">
    <property type="entry name" value="putative rabgap domain of human tbc1 domain family member 14 like domains"/>
    <property type="match status" value="1"/>
</dbReference>
<dbReference type="InterPro" id="IPR004012">
    <property type="entry name" value="Run_dom"/>
</dbReference>
<dbReference type="Proteomes" id="UP000663851">
    <property type="component" value="Unassembled WGS sequence"/>
</dbReference>
<reference evidence="6" key="1">
    <citation type="submission" date="2021-02" db="EMBL/GenBank/DDBJ databases">
        <authorList>
            <person name="Nowell W R."/>
        </authorList>
    </citation>
    <scope>NUCLEOTIDE SEQUENCE</scope>
</reference>
<evidence type="ECO:0000313" key="6">
    <source>
        <dbReference type="EMBL" id="CAF3179472.1"/>
    </source>
</evidence>
<keyword evidence="1" id="KW-0343">GTPase activation</keyword>
<feature type="compositionally biased region" description="Low complexity" evidence="3">
    <location>
        <begin position="507"/>
        <end position="520"/>
    </location>
</feature>
<dbReference type="SMART" id="SM00164">
    <property type="entry name" value="TBC"/>
    <property type="match status" value="1"/>
</dbReference>
<dbReference type="EMBL" id="CAJOBQ010001077">
    <property type="protein sequence ID" value="CAF4452579.1"/>
    <property type="molecule type" value="Genomic_DNA"/>
</dbReference>
<protein>
    <recommendedName>
        <fullName evidence="13">Small G protein signaling modulator 1</fullName>
    </recommendedName>
</protein>
<organism evidence="6 12">
    <name type="scientific">Rotaria socialis</name>
    <dbReference type="NCBI Taxonomy" id="392032"/>
    <lineage>
        <taxon>Eukaryota</taxon>
        <taxon>Metazoa</taxon>
        <taxon>Spiralia</taxon>
        <taxon>Gnathifera</taxon>
        <taxon>Rotifera</taxon>
        <taxon>Eurotatoria</taxon>
        <taxon>Bdelloidea</taxon>
        <taxon>Philodinida</taxon>
        <taxon>Philodinidae</taxon>
        <taxon>Rotaria</taxon>
    </lineage>
</organism>
<sequence>MTEPNETNSSIDEQEQLRQKLLWTVKREVKQIMEEAVMKKCVHEENCSVITLSGAVEACLLHGLKRRSVGLFKTSTTTALLQKIAKTCPSAAEVLKIVDNDSRRCIESTNIFSFSRKLSNNEENRRRSIRSAMYNRYLWIRTALVHRSLCKIVEYIVYSSSKYYERYALISNSVQGPIFASLLVGPCAIEFTRLQISDHLWTDSNANELVQRHRMHSANRISTNNSSGMMIPVNTSQSPKFRPRLQVNAKRHASSSSEDCQRTDQSQSLSTNPAKDYVESLHQNARSQLIYGKNNVFAQPVPGNDPIPGYLSLHLNQNGLFLKWTPNQLMNGCSNSGNKSNSPDTNSFDNQNTTESPKQSGILWDYAISVKMSTIVYLHCHQHVDGDRIVLVGCDGVQYPPLHIKDKGGHLLAFLSCLENGLAPHGQLDPPLCFEKEQGIVFPKLHHRTDRQSMTISTSDESTNTQTHLDIADDDTSSPNGDYVFRIIFFDTPEPLTSTKPSRWQWPSLRGSSQSSLSPRAQNQCSSMSLPASPTNVTIVNPPINVTTTIDLPKSASVRTLMASLCDTMRRQILSRAFYGWLAYCRHLKTVRTHLASLVYPMSIGMNDKLDKKFSFTIEAWTQLFVDKQKEHLPVDKKEIHQRIYSGGCDPSIRKQVWPFLFSHYSFESTSDERTEHDHVVTDRYHKLTTEWQSAEEIVNKLNNQRSSCCKISTIDKETSQNSNEALPSSSKNIAKNSLTVSHTFQRKDSNISNDVFYEECPIHTVTIETHDHLNQLPIPAHQSVLIARTHTESVIDRSSPYNIIETNIRIDDDDDDETNLYFKTIDDSNEIMITEPQNDEKKDEISPPSSTVSTTDVYMDAVEILNDEQSNGLSAPINYGSFTQEIINSFSANLHRIDKDVVRCDRNYPYFMNLTNLKKLRNILCTYVWDNLTVGYIQGMCDIVAPLLVIYDEEIITYSCFCNLMKRLIPNFPHGTGMDENFGHMRSLLQILDSELYEHIHQTGDFTHFYFCYRWFLLDLKREFNYDDIFLVWEIIAAAERIVSKRFVLFIALAMMKYYRDIILDNRMNFTDIIKFFNEMAERHDAQEILRIARELLLELQKLIDNK</sequence>
<feature type="compositionally biased region" description="Polar residues" evidence="3">
    <location>
        <begin position="221"/>
        <end position="239"/>
    </location>
</feature>
<feature type="region of interest" description="Disordered" evidence="3">
    <location>
        <begin position="333"/>
        <end position="356"/>
    </location>
</feature>
<evidence type="ECO:0000313" key="12">
    <source>
        <dbReference type="Proteomes" id="UP000663833"/>
    </source>
</evidence>
<feature type="domain" description="Rab-GAP TBC" evidence="4">
    <location>
        <begin position="648"/>
        <end position="1041"/>
    </location>
</feature>
<feature type="compositionally biased region" description="Polar residues" evidence="3">
    <location>
        <begin position="254"/>
        <end position="272"/>
    </location>
</feature>
<evidence type="ECO:0008006" key="13">
    <source>
        <dbReference type="Google" id="ProtNLM"/>
    </source>
</evidence>
<dbReference type="InterPro" id="IPR037213">
    <property type="entry name" value="Run_dom_sf"/>
</dbReference>
<dbReference type="Gene3D" id="1.20.58.900">
    <property type="match status" value="1"/>
</dbReference>
<dbReference type="SMART" id="SM00593">
    <property type="entry name" value="RUN"/>
    <property type="match status" value="1"/>
</dbReference>
<dbReference type="EMBL" id="CAJNYT010005710">
    <property type="protein sequence ID" value="CAF3769955.1"/>
    <property type="molecule type" value="Genomic_DNA"/>
</dbReference>
<dbReference type="EMBL" id="CAJNYU010000913">
    <property type="protein sequence ID" value="CAF3396835.1"/>
    <property type="molecule type" value="Genomic_DNA"/>
</dbReference>
<dbReference type="PROSITE" id="PS50086">
    <property type="entry name" value="TBC_RABGAP"/>
    <property type="match status" value="1"/>
</dbReference>
<dbReference type="EMBL" id="CAJOBO010000496">
    <property type="protein sequence ID" value="CAF4234421.1"/>
    <property type="molecule type" value="Genomic_DNA"/>
</dbReference>
<dbReference type="Gene3D" id="2.30.29.230">
    <property type="match status" value="1"/>
</dbReference>
<dbReference type="Pfam" id="PF00566">
    <property type="entry name" value="RabGAP-TBC"/>
    <property type="match status" value="1"/>
</dbReference>
<dbReference type="Pfam" id="PF02759">
    <property type="entry name" value="RUN"/>
    <property type="match status" value="1"/>
</dbReference>
<dbReference type="InterPro" id="IPR035969">
    <property type="entry name" value="Rab-GAP_TBC_sf"/>
</dbReference>
<feature type="region of interest" description="Disordered" evidence="3">
    <location>
        <begin position="453"/>
        <end position="475"/>
    </location>
</feature>
<gene>
    <name evidence="7" type="ORF">FME351_LOCUS8679</name>
    <name evidence="8" type="ORF">GRG538_LOCUS32446</name>
    <name evidence="9" type="ORF">HFQ381_LOCUS9438</name>
    <name evidence="6" type="ORF">LUA448_LOCUS875</name>
    <name evidence="11" type="ORF">QYT958_LOCUS2123</name>
    <name evidence="10" type="ORF">TSG867_LOCUS17113</name>
</gene>
<dbReference type="FunFam" id="1.10.8.270:FF:000064">
    <property type="entry name" value="Small G protein-signaling modulator 1b"/>
    <property type="match status" value="1"/>
</dbReference>
<comment type="caution">
    <text evidence="6">The sequence shown here is derived from an EMBL/GenBank/DDBJ whole genome shotgun (WGS) entry which is preliminary data.</text>
</comment>
<feature type="domain" description="RUN" evidence="5">
    <location>
        <begin position="43"/>
        <end position="199"/>
    </location>
</feature>
<dbReference type="SUPFAM" id="SSF140741">
    <property type="entry name" value="RUN domain-like"/>
    <property type="match status" value="1"/>
</dbReference>
<dbReference type="AlphaFoldDB" id="A0A817PTY6"/>
<evidence type="ECO:0000313" key="8">
    <source>
        <dbReference type="EMBL" id="CAF3769955.1"/>
    </source>
</evidence>
<dbReference type="SUPFAM" id="SSF47923">
    <property type="entry name" value="Ypt/Rab-GAP domain of gyp1p"/>
    <property type="match status" value="2"/>
</dbReference>
<evidence type="ECO:0000313" key="11">
    <source>
        <dbReference type="EMBL" id="CAF4469769.1"/>
    </source>
</evidence>
<dbReference type="Proteomes" id="UP000663869">
    <property type="component" value="Unassembled WGS sequence"/>
</dbReference>
<evidence type="ECO:0000256" key="3">
    <source>
        <dbReference type="SAM" id="MobiDB-lite"/>
    </source>
</evidence>
<evidence type="ECO:0000313" key="7">
    <source>
        <dbReference type="EMBL" id="CAF3396835.1"/>
    </source>
</evidence>
<dbReference type="Proteomes" id="UP000663872">
    <property type="component" value="Unassembled WGS sequence"/>
</dbReference>
<dbReference type="Gene3D" id="1.10.472.80">
    <property type="entry name" value="Ypt/Rab-GAP domain of gyp1p, domain 3"/>
    <property type="match status" value="1"/>
</dbReference>
<evidence type="ECO:0000259" key="5">
    <source>
        <dbReference type="PROSITE" id="PS50826"/>
    </source>
</evidence>
<evidence type="ECO:0000259" key="4">
    <source>
        <dbReference type="PROSITE" id="PS50086"/>
    </source>
</evidence>
<comment type="similarity">
    <text evidence="2">Belongs to the RUTBC family.</text>
</comment>
<name>A0A817PTY6_9BILA</name>
<dbReference type="Proteomes" id="UP000663833">
    <property type="component" value="Unassembled WGS sequence"/>
</dbReference>
<dbReference type="CDD" id="cd17687">
    <property type="entry name" value="RUN_SGSM1_like"/>
    <property type="match status" value="1"/>
</dbReference>
<dbReference type="GO" id="GO:0005096">
    <property type="term" value="F:GTPase activator activity"/>
    <property type="evidence" value="ECO:0007669"/>
    <property type="project" value="UniProtKB-KW"/>
</dbReference>
<feature type="region of interest" description="Disordered" evidence="3">
    <location>
        <begin position="497"/>
        <end position="528"/>
    </location>
</feature>
<evidence type="ECO:0000313" key="9">
    <source>
        <dbReference type="EMBL" id="CAF4234421.1"/>
    </source>
</evidence>
<dbReference type="Proteomes" id="UP000663862">
    <property type="component" value="Unassembled WGS sequence"/>
</dbReference>
<dbReference type="Pfam" id="PF12068">
    <property type="entry name" value="PH_RBD"/>
    <property type="match status" value="1"/>
</dbReference>
<proteinExistence type="inferred from homology"/>
<accession>A0A817PTY6</accession>
<evidence type="ECO:0000313" key="10">
    <source>
        <dbReference type="EMBL" id="CAF4452579.1"/>
    </source>
</evidence>
<dbReference type="PROSITE" id="PS50826">
    <property type="entry name" value="RUN"/>
    <property type="match status" value="1"/>
</dbReference>
<dbReference type="GO" id="GO:0031410">
    <property type="term" value="C:cytoplasmic vesicle"/>
    <property type="evidence" value="ECO:0007669"/>
    <property type="project" value="UniProtKB-ARBA"/>
</dbReference>